<name>A0A086IZM3_NEMA1</name>
<feature type="transmembrane region" description="Helical" evidence="1">
    <location>
        <begin position="86"/>
        <end position="118"/>
    </location>
</feature>
<dbReference type="AlphaFoldDB" id="A0A086IZM3"/>
<comment type="caution">
    <text evidence="2">The sequence shown here is derived from an EMBL/GenBank/DDBJ whole genome shotgun (WGS) entry which is preliminary data.</text>
</comment>
<evidence type="ECO:0000256" key="1">
    <source>
        <dbReference type="SAM" id="Phobius"/>
    </source>
</evidence>
<dbReference type="HOGENOM" id="CLU_963424_0_0_1"/>
<gene>
    <name evidence="2" type="ORF">NESG_02113</name>
</gene>
<sequence length="289" mass="32892">MAKIRMQASPKYTTDYSYTIYIVLRHILLFFIDKGIISIKLTNLRIKWHLIGVNCIQSFYEPEVTATYHCRATCPLHFFFSENERVLSFSIVVLCHCMAPLMCILFSFSFISTFFPLYINTLYLGALPSYGSYIGQNLYIVLLLGGMYVGCDSILKSLNITGRENASVPIVNNRVQFYMIFIEALLIISSISLYVNFYLLAQTNIYIYALFFVSKVILFGVMFILTGVTISDNLAGLVMVEGSRKLVVMVILWFIIVNGIFLVSKAYIAPSSTADIVYNTLNHNLVRNY</sequence>
<keyword evidence="1" id="KW-0812">Transmembrane</keyword>
<evidence type="ECO:0000313" key="2">
    <source>
        <dbReference type="EMBL" id="KFG25341.1"/>
    </source>
</evidence>
<feature type="transmembrane region" description="Helical" evidence="1">
    <location>
        <begin position="175"/>
        <end position="199"/>
    </location>
</feature>
<feature type="transmembrane region" description="Helical" evidence="1">
    <location>
        <begin position="16"/>
        <end position="37"/>
    </location>
</feature>
<dbReference type="GeneID" id="77677086"/>
<evidence type="ECO:0000313" key="3">
    <source>
        <dbReference type="Proteomes" id="UP000054524"/>
    </source>
</evidence>
<keyword evidence="1" id="KW-0472">Membrane</keyword>
<dbReference type="EMBL" id="AKIJ01000005">
    <property type="protein sequence ID" value="KFG25341.1"/>
    <property type="molecule type" value="Genomic_DNA"/>
</dbReference>
<proteinExistence type="predicted"/>
<organism evidence="2 3">
    <name type="scientific">Nematocida ausubeli (strain ATCC PRA-371 / ERTm2)</name>
    <name type="common">Nematode killer fungus</name>
    <dbReference type="NCBI Taxonomy" id="1913371"/>
    <lineage>
        <taxon>Eukaryota</taxon>
        <taxon>Fungi</taxon>
        <taxon>Fungi incertae sedis</taxon>
        <taxon>Microsporidia</taxon>
        <taxon>Nematocida</taxon>
    </lineage>
</organism>
<feature type="transmembrane region" description="Helical" evidence="1">
    <location>
        <begin position="205"/>
        <end position="225"/>
    </location>
</feature>
<accession>A0A086IZM3</accession>
<dbReference type="RefSeq" id="XP_052903896.1">
    <property type="nucleotide sequence ID" value="XM_053049725.1"/>
</dbReference>
<reference evidence="2 3" key="1">
    <citation type="journal article" date="2014" name="Genome Announc.">
        <title>Genome Sequence of the Microsporidian Species Nematocida sp1 Strain ERTm6 (ATCC PRA-372).</title>
        <authorList>
            <person name="Bakowski M.A."/>
            <person name="Priest M."/>
            <person name="Young S."/>
            <person name="Cuomo C.A."/>
            <person name="Troemel E.R."/>
        </authorList>
    </citation>
    <scope>NUCLEOTIDE SEQUENCE [LARGE SCALE GENOMIC DNA]</scope>
    <source>
        <strain evidence="2 3">ERTm6</strain>
    </source>
</reference>
<keyword evidence="1" id="KW-1133">Transmembrane helix</keyword>
<protein>
    <submittedName>
        <fullName evidence="2">Uncharacterized protein</fullName>
    </submittedName>
</protein>
<feature type="transmembrane region" description="Helical" evidence="1">
    <location>
        <begin position="246"/>
        <end position="268"/>
    </location>
</feature>
<dbReference type="Proteomes" id="UP000054524">
    <property type="component" value="Unassembled WGS sequence"/>
</dbReference>
<keyword evidence="3" id="KW-1185">Reference proteome</keyword>